<feature type="non-terminal residue" evidence="1">
    <location>
        <position position="264"/>
    </location>
</feature>
<evidence type="ECO:0000313" key="2">
    <source>
        <dbReference type="Proteomes" id="UP000191171"/>
    </source>
</evidence>
<sequence length="264" mass="29647">NLQGVNIFQLQEMPQLFHFDSTGFWNPLTPTTSLGTRLVVSTICVVPAVLMGLKMDMWFRPLADGQKGDNRLKTLKEIQQIYPQIPESKGSFPGYGGIPITHYKKYWYIQTDTVNTCIVGTSRSGKGQIEVLATIDNLSRAERQSSMVVNDPKTELYVASKDELEARGYDVYAFNITDPLQSMSDNPLALIVKYWKRGDIDTATQLTNTFTNTIYYDANASDNKYFNENAQKAVNALIFALLEQADQTGDYSKLTPNNLVELLS</sequence>
<dbReference type="CDD" id="cd01127">
    <property type="entry name" value="TrwB_TraG_TraD_VirD4"/>
    <property type="match status" value="1"/>
</dbReference>
<dbReference type="AlphaFoldDB" id="A0A1S8K0S0"/>
<feature type="non-terminal residue" evidence="1">
    <location>
        <position position="1"/>
    </location>
</feature>
<proteinExistence type="predicted"/>
<dbReference type="Proteomes" id="UP000191171">
    <property type="component" value="Unassembled WGS sequence"/>
</dbReference>
<reference evidence="1 2" key="1">
    <citation type="submission" date="2017-02" db="EMBL/GenBank/DDBJ databases">
        <title>Clonality and virulence of isolates of VRE in Hematopoietic Stem Cell Transplanted (HSCT) patients.</title>
        <authorList>
            <person name="Marchi A.P."/>
            <person name="Martins R.C."/>
            <person name="Marie S.K."/>
            <person name="Levin A.S."/>
            <person name="Costa S.F."/>
        </authorList>
    </citation>
    <scope>NUCLEOTIDE SEQUENCE [LARGE SCALE GENOMIC DNA]</scope>
    <source>
        <strain evidence="1 2">LIM1759</strain>
    </source>
</reference>
<protein>
    <submittedName>
        <fullName evidence="1">Type IV secretory protein</fullName>
    </submittedName>
</protein>
<dbReference type="EMBL" id="MVGJ01000706">
    <property type="protein sequence ID" value="OOL73297.1"/>
    <property type="molecule type" value="Genomic_DNA"/>
</dbReference>
<gene>
    <name evidence="1" type="ORF">B1P95_19145</name>
</gene>
<accession>A0A1S8K0S0</accession>
<comment type="caution">
    <text evidence="1">The sequence shown here is derived from an EMBL/GenBank/DDBJ whole genome shotgun (WGS) entry which is preliminary data.</text>
</comment>
<dbReference type="GO" id="GO:0016020">
    <property type="term" value="C:membrane"/>
    <property type="evidence" value="ECO:0007669"/>
    <property type="project" value="InterPro"/>
</dbReference>
<dbReference type="Pfam" id="PF02534">
    <property type="entry name" value="T4SS-DNA_transf"/>
    <property type="match status" value="1"/>
</dbReference>
<evidence type="ECO:0000313" key="1">
    <source>
        <dbReference type="EMBL" id="OOL73297.1"/>
    </source>
</evidence>
<dbReference type="InterPro" id="IPR003688">
    <property type="entry name" value="TraG/VirD4"/>
</dbReference>
<organism evidence="1 2">
    <name type="scientific">Enterococcus faecium</name>
    <name type="common">Streptococcus faecium</name>
    <dbReference type="NCBI Taxonomy" id="1352"/>
    <lineage>
        <taxon>Bacteria</taxon>
        <taxon>Bacillati</taxon>
        <taxon>Bacillota</taxon>
        <taxon>Bacilli</taxon>
        <taxon>Lactobacillales</taxon>
        <taxon>Enterococcaceae</taxon>
        <taxon>Enterococcus</taxon>
    </lineage>
</organism>
<name>A0A1S8K0S0_ENTFC</name>